<dbReference type="Pfam" id="PF00196">
    <property type="entry name" value="GerE"/>
    <property type="match status" value="1"/>
</dbReference>
<dbReference type="PRINTS" id="PR00038">
    <property type="entry name" value="HTHLUXR"/>
</dbReference>
<evidence type="ECO:0000313" key="5">
    <source>
        <dbReference type="EMBL" id="SDY26687.1"/>
    </source>
</evidence>
<proteinExistence type="predicted"/>
<keyword evidence="2" id="KW-0238">DNA-binding</keyword>
<reference evidence="5 6" key="1">
    <citation type="submission" date="2016-10" db="EMBL/GenBank/DDBJ databases">
        <authorList>
            <person name="de Groot N.N."/>
        </authorList>
    </citation>
    <scope>NUCLEOTIDE SEQUENCE [LARGE SCALE GENOMIC DNA]</scope>
    <source>
        <strain evidence="5 6">DSM 24677</strain>
    </source>
</reference>
<evidence type="ECO:0000256" key="3">
    <source>
        <dbReference type="ARBA" id="ARBA00023163"/>
    </source>
</evidence>
<dbReference type="Gene3D" id="3.30.450.20">
    <property type="entry name" value="PAS domain"/>
    <property type="match status" value="1"/>
</dbReference>
<feature type="domain" description="HTH luxR-type" evidence="4">
    <location>
        <begin position="117"/>
        <end position="182"/>
    </location>
</feature>
<dbReference type="STRING" id="576131.SAMN05444486_1011055"/>
<dbReference type="Proteomes" id="UP000199026">
    <property type="component" value="Unassembled WGS sequence"/>
</dbReference>
<dbReference type="PANTHER" id="PTHR44688">
    <property type="entry name" value="DNA-BINDING TRANSCRIPTIONAL ACTIVATOR DEVR_DOSR"/>
    <property type="match status" value="1"/>
</dbReference>
<dbReference type="SMART" id="SM00421">
    <property type="entry name" value="HTH_LUXR"/>
    <property type="match status" value="1"/>
</dbReference>
<organism evidence="5 6">
    <name type="scientific">Lentibacter algarum</name>
    <dbReference type="NCBI Taxonomy" id="576131"/>
    <lineage>
        <taxon>Bacteria</taxon>
        <taxon>Pseudomonadati</taxon>
        <taxon>Pseudomonadota</taxon>
        <taxon>Alphaproteobacteria</taxon>
        <taxon>Rhodobacterales</taxon>
        <taxon>Roseobacteraceae</taxon>
        <taxon>Lentibacter</taxon>
    </lineage>
</organism>
<protein>
    <submittedName>
        <fullName evidence="5">PAS domain S-box-containing protein</fullName>
    </submittedName>
</protein>
<dbReference type="GeneID" id="78123839"/>
<dbReference type="SUPFAM" id="SSF46894">
    <property type="entry name" value="C-terminal effector domain of the bipartite response regulators"/>
    <property type="match status" value="1"/>
</dbReference>
<dbReference type="SUPFAM" id="SSF55785">
    <property type="entry name" value="PYP-like sensor domain (PAS domain)"/>
    <property type="match status" value="1"/>
</dbReference>
<dbReference type="GO" id="GO:0003677">
    <property type="term" value="F:DNA binding"/>
    <property type="evidence" value="ECO:0007669"/>
    <property type="project" value="UniProtKB-KW"/>
</dbReference>
<dbReference type="PROSITE" id="PS50043">
    <property type="entry name" value="HTH_LUXR_2"/>
    <property type="match status" value="1"/>
</dbReference>
<sequence>MTQHTPSDLAFTHAPIGLVILENRIIKSANALFAEIFGGAPQSYIDAPLEALYPSREDYERIGARGLEAMRTTGRYADERVMRRRDGTLFWCRVRGQSLTPDAPFKRGVWSFADLSQERPLVALTTREREVAILTCRGLTSKEIGRELGLSYRTIEVYRARLQEKFRARKLAELVAKLSGMPL</sequence>
<keyword evidence="6" id="KW-1185">Reference proteome</keyword>
<dbReference type="GO" id="GO:0006355">
    <property type="term" value="P:regulation of DNA-templated transcription"/>
    <property type="evidence" value="ECO:0007669"/>
    <property type="project" value="InterPro"/>
</dbReference>
<evidence type="ECO:0000256" key="2">
    <source>
        <dbReference type="ARBA" id="ARBA00023125"/>
    </source>
</evidence>
<gene>
    <name evidence="5" type="ORF">SAMN05444486_1011055</name>
</gene>
<dbReference type="OrthoDB" id="9782655at2"/>
<evidence type="ECO:0000256" key="1">
    <source>
        <dbReference type="ARBA" id="ARBA00023015"/>
    </source>
</evidence>
<dbReference type="InterPro" id="IPR016032">
    <property type="entry name" value="Sig_transdc_resp-reg_C-effctor"/>
</dbReference>
<evidence type="ECO:0000313" key="6">
    <source>
        <dbReference type="Proteomes" id="UP000199026"/>
    </source>
</evidence>
<name>A0A1H3IGE5_9RHOB</name>
<accession>A0A1H3IGE5</accession>
<keyword evidence="1" id="KW-0805">Transcription regulation</keyword>
<evidence type="ECO:0000259" key="4">
    <source>
        <dbReference type="PROSITE" id="PS50043"/>
    </source>
</evidence>
<dbReference type="InterPro" id="IPR036388">
    <property type="entry name" value="WH-like_DNA-bd_sf"/>
</dbReference>
<dbReference type="CDD" id="cd06170">
    <property type="entry name" value="LuxR_C_like"/>
    <property type="match status" value="1"/>
</dbReference>
<dbReference type="InterPro" id="IPR000792">
    <property type="entry name" value="Tscrpt_reg_LuxR_C"/>
</dbReference>
<dbReference type="AlphaFoldDB" id="A0A1H3IGE5"/>
<dbReference type="PROSITE" id="PS00622">
    <property type="entry name" value="HTH_LUXR_1"/>
    <property type="match status" value="1"/>
</dbReference>
<dbReference type="RefSeq" id="WP_089888395.1">
    <property type="nucleotide sequence ID" value="NZ_CALJFH010000030.1"/>
</dbReference>
<dbReference type="InterPro" id="IPR000014">
    <property type="entry name" value="PAS"/>
</dbReference>
<dbReference type="CDD" id="cd00130">
    <property type="entry name" value="PAS"/>
    <property type="match status" value="1"/>
</dbReference>
<keyword evidence="3" id="KW-0804">Transcription</keyword>
<dbReference type="NCBIfam" id="TIGR00229">
    <property type="entry name" value="sensory_box"/>
    <property type="match status" value="1"/>
</dbReference>
<dbReference type="Gene3D" id="1.10.10.10">
    <property type="entry name" value="Winged helix-like DNA-binding domain superfamily/Winged helix DNA-binding domain"/>
    <property type="match status" value="1"/>
</dbReference>
<dbReference type="InterPro" id="IPR035965">
    <property type="entry name" value="PAS-like_dom_sf"/>
</dbReference>
<dbReference type="PANTHER" id="PTHR44688:SF16">
    <property type="entry name" value="DNA-BINDING TRANSCRIPTIONAL ACTIVATOR DEVR_DOSR"/>
    <property type="match status" value="1"/>
</dbReference>
<dbReference type="EMBL" id="FNPR01000001">
    <property type="protein sequence ID" value="SDY26687.1"/>
    <property type="molecule type" value="Genomic_DNA"/>
</dbReference>